<comment type="similarity">
    <text evidence="1">Belongs to the TolB family.</text>
</comment>
<dbReference type="AlphaFoldDB" id="A0A846R0K6"/>
<dbReference type="SUPFAM" id="SSF82171">
    <property type="entry name" value="DPP6 N-terminal domain-like"/>
    <property type="match status" value="1"/>
</dbReference>
<dbReference type="RefSeq" id="WP_167965970.1">
    <property type="nucleotide sequence ID" value="NZ_JAATJJ010000002.1"/>
</dbReference>
<comment type="caution">
    <text evidence="2">The sequence shown here is derived from an EMBL/GenBank/DDBJ whole genome shotgun (WGS) entry which is preliminary data.</text>
</comment>
<sequence>MALTAKNSSILIFTILLTITMTQAQKVGIFENHHDIGNVKHEGSAIYNEDTQEYTITGSGTNMWFGEDEFHYMWKSIQGDFILRAQMSFVGEGVDPHRKIGWTVRDNFHSNGKHVNATIHGDGLTSLQYRRTIGGETEQVESPAAGSDVVQLERRGNTYIMSTAKFGEPFTSVQVEMDLRNEVFVGISMCSHNPDVVEKAIVKNVRIIKPTPEDYQPYRDYIGSHLEVMNVETGDRKILMSSAHSIQAPNWTPDGKTLIYNSNGVLYKYDLESGKVSMLNTGFANRNNNDHILNADGTKIAISHHNDDDGGTSSIYYLPIEGSDNPTKVTKDGVGASYLHGWSPNGKKMIFTANRNDQYDIYEVDVSTGEEKQLTNESTLDDGSEYSPDGKFIYFNSNRTGAMQIWRMKANGKDQTQMTFNKKHYDWFPHISPNEKRIFIISFPDTIESDQHPFYQHCLLRIMPIKGGEPKIIGYIYGGQGTINVPSWSPDSKYVAFVTNTGTVN</sequence>
<dbReference type="PANTHER" id="PTHR36842">
    <property type="entry name" value="PROTEIN TOLB HOMOLOG"/>
    <property type="match status" value="1"/>
</dbReference>
<dbReference type="EMBL" id="JAATJJ010000002">
    <property type="protein sequence ID" value="NJB72690.1"/>
    <property type="molecule type" value="Genomic_DNA"/>
</dbReference>
<accession>A0A846R0K6</accession>
<dbReference type="InterPro" id="IPR011659">
    <property type="entry name" value="WD40"/>
</dbReference>
<gene>
    <name evidence="2" type="ORF">GGR42_003181</name>
</gene>
<dbReference type="Gene3D" id="2.120.10.30">
    <property type="entry name" value="TolB, C-terminal domain"/>
    <property type="match status" value="1"/>
</dbReference>
<name>A0A846R0K6_9FLAO</name>
<evidence type="ECO:0000313" key="3">
    <source>
        <dbReference type="Proteomes" id="UP000590442"/>
    </source>
</evidence>
<evidence type="ECO:0000313" key="2">
    <source>
        <dbReference type="EMBL" id="NJB72690.1"/>
    </source>
</evidence>
<keyword evidence="3" id="KW-1185">Reference proteome</keyword>
<dbReference type="Pfam" id="PF07676">
    <property type="entry name" value="PD40"/>
    <property type="match status" value="4"/>
</dbReference>
<organism evidence="2 3">
    <name type="scientific">Saonia flava</name>
    <dbReference type="NCBI Taxonomy" id="523696"/>
    <lineage>
        <taxon>Bacteria</taxon>
        <taxon>Pseudomonadati</taxon>
        <taxon>Bacteroidota</taxon>
        <taxon>Flavobacteriia</taxon>
        <taxon>Flavobacteriales</taxon>
        <taxon>Flavobacteriaceae</taxon>
        <taxon>Saonia</taxon>
    </lineage>
</organism>
<evidence type="ECO:0000256" key="1">
    <source>
        <dbReference type="ARBA" id="ARBA00009820"/>
    </source>
</evidence>
<dbReference type="Proteomes" id="UP000590442">
    <property type="component" value="Unassembled WGS sequence"/>
</dbReference>
<dbReference type="InterPro" id="IPR011042">
    <property type="entry name" value="6-blade_b-propeller_TolB-like"/>
</dbReference>
<protein>
    <submittedName>
        <fullName evidence="2">Tol biopolymer transport system component</fullName>
    </submittedName>
</protein>
<dbReference type="PANTHER" id="PTHR36842:SF1">
    <property type="entry name" value="PROTEIN TOLB"/>
    <property type="match status" value="1"/>
</dbReference>
<reference evidence="2 3" key="1">
    <citation type="submission" date="2020-03" db="EMBL/GenBank/DDBJ databases">
        <title>Genomic Encyclopedia of Type Strains, Phase IV (KMG-IV): sequencing the most valuable type-strain genomes for metagenomic binning, comparative biology and taxonomic classification.</title>
        <authorList>
            <person name="Goeker M."/>
        </authorList>
    </citation>
    <scope>NUCLEOTIDE SEQUENCE [LARGE SCALE GENOMIC DNA]</scope>
    <source>
        <strain evidence="2 3">DSM 29762</strain>
    </source>
</reference>
<proteinExistence type="inferred from homology"/>